<comment type="caution">
    <text evidence="2">The sequence shown here is derived from an EMBL/GenBank/DDBJ whole genome shotgun (WGS) entry which is preliminary data.</text>
</comment>
<feature type="compositionally biased region" description="Basic and acidic residues" evidence="1">
    <location>
        <begin position="133"/>
        <end position="146"/>
    </location>
</feature>
<accession>A0A6L2KAM9</accession>
<evidence type="ECO:0000313" key="2">
    <source>
        <dbReference type="EMBL" id="GEU45807.1"/>
    </source>
</evidence>
<sequence length="260" mass="28734">MKRKVKRPASPSKKRTIVTVEEEEPKPAKKVIPTKKPATKRHKRETNIHQAGGLSEGADFESNDPDEPKGKSIDTSVGTGLKPGVPDVSKGDSSKNEYEAWGDSEYERINEELYGDVNVRLIDVELEDEDKDDKEMTNAKTEDAGHENVIQESACNQVKDNAHATQKTKGPPSISSDYTVKYLNFNNIPLSILKDEDAMDEGVADKLKKRKPDDADKDEGPSVGSDQGLKRRETSKDTKQSKKEKSTETSKDTSKGTSKS</sequence>
<dbReference type="EMBL" id="BKCJ010002038">
    <property type="protein sequence ID" value="GEU45807.1"/>
    <property type="molecule type" value="Genomic_DNA"/>
</dbReference>
<feature type="region of interest" description="Disordered" evidence="1">
    <location>
        <begin position="1"/>
        <end position="99"/>
    </location>
</feature>
<feature type="compositionally biased region" description="Basic and acidic residues" evidence="1">
    <location>
        <begin position="89"/>
        <end position="98"/>
    </location>
</feature>
<proteinExistence type="predicted"/>
<feature type="compositionally biased region" description="Basic and acidic residues" evidence="1">
    <location>
        <begin position="228"/>
        <end position="254"/>
    </location>
</feature>
<feature type="region of interest" description="Disordered" evidence="1">
    <location>
        <begin position="190"/>
        <end position="260"/>
    </location>
</feature>
<feature type="compositionally biased region" description="Basic residues" evidence="1">
    <location>
        <begin position="1"/>
        <end position="16"/>
    </location>
</feature>
<protein>
    <submittedName>
        <fullName evidence="2">Uncharacterized protein</fullName>
    </submittedName>
</protein>
<name>A0A6L2KAM9_TANCI</name>
<dbReference type="AlphaFoldDB" id="A0A6L2KAM9"/>
<gene>
    <name evidence="2" type="ORF">Tci_017785</name>
</gene>
<reference evidence="2" key="1">
    <citation type="journal article" date="2019" name="Sci. Rep.">
        <title>Draft genome of Tanacetum cinerariifolium, the natural source of mosquito coil.</title>
        <authorList>
            <person name="Yamashiro T."/>
            <person name="Shiraishi A."/>
            <person name="Satake H."/>
            <person name="Nakayama K."/>
        </authorList>
    </citation>
    <scope>NUCLEOTIDE SEQUENCE</scope>
</reference>
<feature type="compositionally biased region" description="Basic and acidic residues" evidence="1">
    <location>
        <begin position="203"/>
        <end position="220"/>
    </location>
</feature>
<feature type="compositionally biased region" description="Basic residues" evidence="1">
    <location>
        <begin position="28"/>
        <end position="44"/>
    </location>
</feature>
<feature type="region of interest" description="Disordered" evidence="1">
    <location>
        <begin position="126"/>
        <end position="150"/>
    </location>
</feature>
<organism evidence="2">
    <name type="scientific">Tanacetum cinerariifolium</name>
    <name type="common">Dalmatian daisy</name>
    <name type="synonym">Chrysanthemum cinerariifolium</name>
    <dbReference type="NCBI Taxonomy" id="118510"/>
    <lineage>
        <taxon>Eukaryota</taxon>
        <taxon>Viridiplantae</taxon>
        <taxon>Streptophyta</taxon>
        <taxon>Embryophyta</taxon>
        <taxon>Tracheophyta</taxon>
        <taxon>Spermatophyta</taxon>
        <taxon>Magnoliopsida</taxon>
        <taxon>eudicotyledons</taxon>
        <taxon>Gunneridae</taxon>
        <taxon>Pentapetalae</taxon>
        <taxon>asterids</taxon>
        <taxon>campanulids</taxon>
        <taxon>Asterales</taxon>
        <taxon>Asteraceae</taxon>
        <taxon>Asteroideae</taxon>
        <taxon>Anthemideae</taxon>
        <taxon>Anthemidinae</taxon>
        <taxon>Tanacetum</taxon>
    </lineage>
</organism>
<evidence type="ECO:0000256" key="1">
    <source>
        <dbReference type="SAM" id="MobiDB-lite"/>
    </source>
</evidence>